<proteinExistence type="predicted"/>
<keyword evidence="2" id="KW-1185">Reference proteome</keyword>
<dbReference type="Pfam" id="PF09612">
    <property type="entry name" value="HtrL_YibB"/>
    <property type="match status" value="1"/>
</dbReference>
<protein>
    <submittedName>
        <fullName evidence="1">Uncharacterized protein</fullName>
    </submittedName>
</protein>
<evidence type="ECO:0000313" key="2">
    <source>
        <dbReference type="Proteomes" id="UP001347796"/>
    </source>
</evidence>
<dbReference type="Proteomes" id="UP001347796">
    <property type="component" value="Unassembled WGS sequence"/>
</dbReference>
<comment type="caution">
    <text evidence="1">The sequence shown here is derived from an EMBL/GenBank/DDBJ whole genome shotgun (WGS) entry which is preliminary data.</text>
</comment>
<reference evidence="1 2" key="1">
    <citation type="submission" date="2024-01" db="EMBL/GenBank/DDBJ databases">
        <title>The genome of the rayed Mediterranean limpet Patella caerulea (Linnaeus, 1758).</title>
        <authorList>
            <person name="Anh-Thu Weber A."/>
            <person name="Halstead-Nussloch G."/>
        </authorList>
    </citation>
    <scope>NUCLEOTIDE SEQUENCE [LARGE SCALE GENOMIC DNA]</scope>
    <source>
        <strain evidence="1">AATW-2023a</strain>
        <tissue evidence="1">Whole specimen</tissue>
    </source>
</reference>
<gene>
    <name evidence="1" type="ORF">SNE40_017846</name>
</gene>
<accession>A0AAN8JFS6</accession>
<sequence>MRLTPEDWNKRKSNLKNINWMENEEMFRIHKRYNSPGIASDITIVTAYFDIGAFQKGRLRTFTPNKYKTWMESIKRIENPLIVFTDSQEIVKKVKELREGFCENETQIYLVSRDDLWAFRIAPEIKNVMSQENYPKLYPNTVNENYSSCMHVKFELITKVIQENLTDTKFISWMDIGLFRFVAWEENKFKLTLPPDFDSTKIAYNEVQAHHSSSTIEDIIAGNLVWVGGGMFVGKTDLMYVHCVDYMKSVTKMLELMWISTDQQVLYSMYLPNFPLKPRVEIQVYTTHSLDDWYHLANVLKDTHEIKTRRVKTLSFYFLQYL</sequence>
<evidence type="ECO:0000313" key="1">
    <source>
        <dbReference type="EMBL" id="KAK6174605.1"/>
    </source>
</evidence>
<dbReference type="AlphaFoldDB" id="A0AAN8JFS6"/>
<dbReference type="EMBL" id="JAZGQO010000011">
    <property type="protein sequence ID" value="KAK6174605.1"/>
    <property type="molecule type" value="Genomic_DNA"/>
</dbReference>
<name>A0AAN8JFS6_PATCE</name>
<organism evidence="1 2">
    <name type="scientific">Patella caerulea</name>
    <name type="common">Rayed Mediterranean limpet</name>
    <dbReference type="NCBI Taxonomy" id="87958"/>
    <lineage>
        <taxon>Eukaryota</taxon>
        <taxon>Metazoa</taxon>
        <taxon>Spiralia</taxon>
        <taxon>Lophotrochozoa</taxon>
        <taxon>Mollusca</taxon>
        <taxon>Gastropoda</taxon>
        <taxon>Patellogastropoda</taxon>
        <taxon>Patelloidea</taxon>
        <taxon>Patellidae</taxon>
        <taxon>Patella</taxon>
    </lineage>
</organism>
<dbReference type="InterPro" id="IPR011735">
    <property type="entry name" value="WlaTC/HtrL_glycosyltransf"/>
</dbReference>